<proteinExistence type="predicted"/>
<protein>
    <submittedName>
        <fullName evidence="1">Galactose-1-phosphate uridylyltransferase</fullName>
    </submittedName>
</protein>
<dbReference type="AlphaFoldDB" id="A0AAE3TER7"/>
<gene>
    <name evidence="1" type="ORF">OD816_001554</name>
</gene>
<dbReference type="GO" id="GO:0016779">
    <property type="term" value="F:nucleotidyltransferase activity"/>
    <property type="evidence" value="ECO:0007669"/>
    <property type="project" value="UniProtKB-KW"/>
</dbReference>
<dbReference type="PANTHER" id="PTHR34714:SF3">
    <property type="match status" value="1"/>
</dbReference>
<dbReference type="EMBL" id="JAPHEG010000009">
    <property type="protein sequence ID" value="MDF2954309.1"/>
    <property type="molecule type" value="Genomic_DNA"/>
</dbReference>
<comment type="caution">
    <text evidence="1">The sequence shown here is derived from an EMBL/GenBank/DDBJ whole genome shotgun (WGS) entry which is preliminary data.</text>
</comment>
<dbReference type="InterPro" id="IPR036265">
    <property type="entry name" value="HIT-like_sf"/>
</dbReference>
<evidence type="ECO:0000313" key="2">
    <source>
        <dbReference type="Proteomes" id="UP001144110"/>
    </source>
</evidence>
<sequence length="350" mass="40993">MNIAKNIYNLPKFIENFLEEEKNLFNRIYTFYIKTGKLKVPDKIKPWIDKKFKNCEAQKIIRITNKITFESTLFNELRAKRPIDVKVSEDLNEIIEKSKKDPFCNPFEETPSDVFGRVEGRYCVTASNIAKYDYLHAVIIFKDHNPLTKDAEKIKDYLEVALKWFEKANKFDKKAVYPFFMWNCLWRAGASLIHGHAQILISEEPYGKQKFYTQIRETYKLSYGSEYFEDIYKIHKSLGLAFTYQKTKIVVHITPVKEKEIFLFSSDFLELAEPISLILKIYYQLGVRSFNLAIFMPPLNSEDIFFTRIVDRGDLSNRTSDIGGMELYAGTSVVATDPFVLAEEIKRFLK</sequence>
<keyword evidence="1" id="KW-0808">Transferase</keyword>
<dbReference type="PANTHER" id="PTHR34714">
    <property type="entry name" value="EGF-LIKE DOMAIN-CONTAINING PROTEIN"/>
    <property type="match status" value="1"/>
</dbReference>
<evidence type="ECO:0000313" key="1">
    <source>
        <dbReference type="EMBL" id="MDF2954309.1"/>
    </source>
</evidence>
<reference evidence="1" key="1">
    <citation type="submission" date="2022-11" db="EMBL/GenBank/DDBJ databases">
        <title>Candidatus Alkanophaga archaea from heated hydrothermal vent sediment oxidize petroleum alkanes.</title>
        <authorList>
            <person name="Zehnle H."/>
            <person name="Laso-Perez R."/>
            <person name="Lipp J."/>
            <person name="Teske A."/>
            <person name="Wegener G."/>
        </authorList>
    </citation>
    <scope>NUCLEOTIDE SEQUENCE</scope>
    <source>
        <strain evidence="1">MCA70</strain>
    </source>
</reference>
<dbReference type="Proteomes" id="UP001144110">
    <property type="component" value="Unassembled WGS sequence"/>
</dbReference>
<dbReference type="SUPFAM" id="SSF54197">
    <property type="entry name" value="HIT-like"/>
    <property type="match status" value="1"/>
</dbReference>
<accession>A0AAE3TER7</accession>
<organism evidence="1 2">
    <name type="scientific">Candidatus Thermodesulfobacterium syntrophicum</name>
    <dbReference type="NCBI Taxonomy" id="3060442"/>
    <lineage>
        <taxon>Bacteria</taxon>
        <taxon>Pseudomonadati</taxon>
        <taxon>Thermodesulfobacteriota</taxon>
        <taxon>Thermodesulfobacteria</taxon>
        <taxon>Thermodesulfobacteriales</taxon>
        <taxon>Thermodesulfobacteriaceae</taxon>
        <taxon>Thermodesulfobacterium</taxon>
    </lineage>
</organism>
<name>A0AAE3TER7_9BACT</name>
<keyword evidence="1" id="KW-0548">Nucleotidyltransferase</keyword>